<gene>
    <name evidence="6" type="ORF">MNBD_NITROSPIRAE03-2009</name>
</gene>
<keyword evidence="4" id="KW-0106">Calcium</keyword>
<evidence type="ECO:0000313" key="6">
    <source>
        <dbReference type="EMBL" id="VAX32533.1"/>
    </source>
</evidence>
<accession>A0A3B1D6T3</accession>
<proteinExistence type="inferred from homology"/>
<dbReference type="Pfam" id="PF01951">
    <property type="entry name" value="Archease"/>
    <property type="match status" value="1"/>
</dbReference>
<dbReference type="InterPro" id="IPR036820">
    <property type="entry name" value="Archease_dom_sf"/>
</dbReference>
<reference evidence="6" key="1">
    <citation type="submission" date="2018-06" db="EMBL/GenBank/DDBJ databases">
        <authorList>
            <person name="Zhirakovskaya E."/>
        </authorList>
    </citation>
    <scope>NUCLEOTIDE SEQUENCE</scope>
</reference>
<evidence type="ECO:0000256" key="1">
    <source>
        <dbReference type="ARBA" id="ARBA00007963"/>
    </source>
</evidence>
<dbReference type="EMBL" id="UOGI01000141">
    <property type="protein sequence ID" value="VAX32533.1"/>
    <property type="molecule type" value="Genomic_DNA"/>
</dbReference>
<dbReference type="GO" id="GO:0046872">
    <property type="term" value="F:metal ion binding"/>
    <property type="evidence" value="ECO:0007669"/>
    <property type="project" value="UniProtKB-KW"/>
</dbReference>
<evidence type="ECO:0000256" key="3">
    <source>
        <dbReference type="ARBA" id="ARBA00022723"/>
    </source>
</evidence>
<keyword evidence="3" id="KW-0479">Metal-binding</keyword>
<organism evidence="6">
    <name type="scientific">hydrothermal vent metagenome</name>
    <dbReference type="NCBI Taxonomy" id="652676"/>
    <lineage>
        <taxon>unclassified sequences</taxon>
        <taxon>metagenomes</taxon>
        <taxon>ecological metagenomes</taxon>
    </lineage>
</organism>
<dbReference type="GO" id="GO:0008033">
    <property type="term" value="P:tRNA processing"/>
    <property type="evidence" value="ECO:0007669"/>
    <property type="project" value="UniProtKB-KW"/>
</dbReference>
<sequence length="139" mass="15669">MNRGFEILDISGDVGLRVHGRSLEELFVNSALGLYSLVTDLSDVEPTEPVDINVSRESLDGLLVGWLNELIFRFDAYGFIGKEVRIKNINENRVEAGIKGEDFDPDRHERGLLVKAATYHNLRIEEKNGIWTAEVVLDI</sequence>
<protein>
    <recommendedName>
        <fullName evidence="5">Archease domain-containing protein</fullName>
    </recommendedName>
</protein>
<dbReference type="Gene3D" id="3.55.10.10">
    <property type="entry name" value="Archease domain"/>
    <property type="match status" value="1"/>
</dbReference>
<feature type="domain" description="Archease" evidence="5">
    <location>
        <begin position="5"/>
        <end position="139"/>
    </location>
</feature>
<dbReference type="AlphaFoldDB" id="A0A3B1D6T3"/>
<evidence type="ECO:0000256" key="4">
    <source>
        <dbReference type="ARBA" id="ARBA00022837"/>
    </source>
</evidence>
<dbReference type="PANTHER" id="PTHR12682">
    <property type="entry name" value="ARCHEASE"/>
    <property type="match status" value="1"/>
</dbReference>
<dbReference type="InterPro" id="IPR023572">
    <property type="entry name" value="Archease_dom"/>
</dbReference>
<evidence type="ECO:0000256" key="2">
    <source>
        <dbReference type="ARBA" id="ARBA00022694"/>
    </source>
</evidence>
<keyword evidence="2" id="KW-0819">tRNA processing</keyword>
<dbReference type="InterPro" id="IPR002804">
    <property type="entry name" value="Archease"/>
</dbReference>
<evidence type="ECO:0000259" key="5">
    <source>
        <dbReference type="Pfam" id="PF01951"/>
    </source>
</evidence>
<dbReference type="PANTHER" id="PTHR12682:SF11">
    <property type="entry name" value="PROTEIN ARCHEASE"/>
    <property type="match status" value="1"/>
</dbReference>
<dbReference type="SUPFAM" id="SSF69819">
    <property type="entry name" value="MTH1598-like"/>
    <property type="match status" value="1"/>
</dbReference>
<comment type="similarity">
    <text evidence="1">Belongs to the archease family.</text>
</comment>
<name>A0A3B1D6T3_9ZZZZ</name>